<dbReference type="Proteomes" id="UP000290273">
    <property type="component" value="Unassembled WGS sequence"/>
</dbReference>
<reference evidence="4 5" key="1">
    <citation type="submission" date="2018-06" db="EMBL/GenBank/DDBJ databases">
        <title>Genome conservation of Clostridium tetani.</title>
        <authorList>
            <person name="Bruggemann H."/>
            <person name="Popoff M.R."/>
        </authorList>
    </citation>
    <scope>NUCLEOTIDE SEQUENCE [LARGE SCALE GENOMIC DNA]</scope>
    <source>
        <strain evidence="4 5">63.05</strain>
    </source>
</reference>
<dbReference type="InterPro" id="IPR050624">
    <property type="entry name" value="HTH-type_Tx_Regulator"/>
</dbReference>
<keyword evidence="1 2" id="KW-0238">DNA-binding</keyword>
<evidence type="ECO:0000259" key="3">
    <source>
        <dbReference type="PROSITE" id="PS50977"/>
    </source>
</evidence>
<dbReference type="EMBL" id="QMAU01000038">
    <property type="protein sequence ID" value="RXI54885.1"/>
    <property type="molecule type" value="Genomic_DNA"/>
</dbReference>
<feature type="domain" description="HTH tetR-type" evidence="3">
    <location>
        <begin position="3"/>
        <end position="63"/>
    </location>
</feature>
<name>A0ABY0ERH6_CLOTA</name>
<evidence type="ECO:0000256" key="1">
    <source>
        <dbReference type="ARBA" id="ARBA00023125"/>
    </source>
</evidence>
<dbReference type="Gene3D" id="1.10.357.10">
    <property type="entry name" value="Tetracycline Repressor, domain 2"/>
    <property type="match status" value="1"/>
</dbReference>
<dbReference type="Pfam" id="PF14278">
    <property type="entry name" value="TetR_C_8"/>
    <property type="match status" value="1"/>
</dbReference>
<dbReference type="InterPro" id="IPR039532">
    <property type="entry name" value="TetR_C_Firmicutes"/>
</dbReference>
<proteinExistence type="predicted"/>
<evidence type="ECO:0000313" key="4">
    <source>
        <dbReference type="EMBL" id="RXI54885.1"/>
    </source>
</evidence>
<dbReference type="RefSeq" id="WP_039261508.1">
    <property type="nucleotide sequence ID" value="NZ_JSWD01000075.1"/>
</dbReference>
<dbReference type="SUPFAM" id="SSF46689">
    <property type="entry name" value="Homeodomain-like"/>
    <property type="match status" value="1"/>
</dbReference>
<sequence length="185" mass="22022">MSLMTKRELANSLKKLMSIKPLDKITIKDITADCGVNRQTFYYHFQDIYDLLDWIYKTEAIDGISEYKTYKTWQKGFLMIFQYIIHNKEFCINSLHSLGRDHLDNFLYKFTFDLLMEVINEVSEGMDVLNEDKKFIANFYTYAFVNLVIMWMKNGMKESPEIIIEKLNTLIEGDIEKALKKYEQK</sequence>
<comment type="caution">
    <text evidence="4">The sequence shown here is derived from an EMBL/GenBank/DDBJ whole genome shotgun (WGS) entry which is preliminary data.</text>
</comment>
<evidence type="ECO:0000313" key="5">
    <source>
        <dbReference type="Proteomes" id="UP000290273"/>
    </source>
</evidence>
<organism evidence="4 5">
    <name type="scientific">Clostridium tetani</name>
    <dbReference type="NCBI Taxonomy" id="1513"/>
    <lineage>
        <taxon>Bacteria</taxon>
        <taxon>Bacillati</taxon>
        <taxon>Bacillota</taxon>
        <taxon>Clostridia</taxon>
        <taxon>Eubacteriales</taxon>
        <taxon>Clostridiaceae</taxon>
        <taxon>Clostridium</taxon>
    </lineage>
</organism>
<dbReference type="PANTHER" id="PTHR43479">
    <property type="entry name" value="ACREF/ENVCD OPERON REPRESSOR-RELATED"/>
    <property type="match status" value="1"/>
</dbReference>
<dbReference type="InterPro" id="IPR009057">
    <property type="entry name" value="Homeodomain-like_sf"/>
</dbReference>
<dbReference type="Pfam" id="PF00440">
    <property type="entry name" value="TetR_N"/>
    <property type="match status" value="1"/>
</dbReference>
<protein>
    <submittedName>
        <fullName evidence="4">TetR family transcriptional regulator</fullName>
    </submittedName>
</protein>
<dbReference type="InterPro" id="IPR001647">
    <property type="entry name" value="HTH_TetR"/>
</dbReference>
<accession>A0ABY0ERH6</accession>
<dbReference type="PANTHER" id="PTHR43479:SF7">
    <property type="entry name" value="TETR-FAMILY TRANSCRIPTIONAL REGULATOR"/>
    <property type="match status" value="1"/>
</dbReference>
<dbReference type="PROSITE" id="PS50977">
    <property type="entry name" value="HTH_TETR_2"/>
    <property type="match status" value="1"/>
</dbReference>
<gene>
    <name evidence="4" type="ORF">DP131_09105</name>
</gene>
<feature type="DNA-binding region" description="H-T-H motif" evidence="2">
    <location>
        <begin position="26"/>
        <end position="45"/>
    </location>
</feature>
<evidence type="ECO:0000256" key="2">
    <source>
        <dbReference type="PROSITE-ProRule" id="PRU00335"/>
    </source>
</evidence>